<dbReference type="SMART" id="SM00250">
    <property type="entry name" value="PLEC"/>
    <property type="match status" value="2"/>
</dbReference>
<dbReference type="PROSITE" id="PS00019">
    <property type="entry name" value="ACTININ_1"/>
    <property type="match status" value="1"/>
</dbReference>
<feature type="domain" description="Calponin-homology (CH)" evidence="11">
    <location>
        <begin position="200"/>
        <end position="305"/>
    </location>
</feature>
<dbReference type="Proteomes" id="UP000005408">
    <property type="component" value="Unassembled WGS sequence"/>
</dbReference>
<dbReference type="CDD" id="cd21188">
    <property type="entry name" value="CH_PLEC-like_rpt1"/>
    <property type="match status" value="1"/>
</dbReference>
<protein>
    <recommendedName>
        <fullName evidence="14">Dystonin</fullName>
    </recommendedName>
</protein>
<dbReference type="Gene3D" id="1.10.418.10">
    <property type="entry name" value="Calponin-like domain"/>
    <property type="match status" value="2"/>
</dbReference>
<evidence type="ECO:0000259" key="11">
    <source>
        <dbReference type="PROSITE" id="PS50021"/>
    </source>
</evidence>
<evidence type="ECO:0000256" key="6">
    <source>
        <dbReference type="ARBA" id="ARBA00022737"/>
    </source>
</evidence>
<dbReference type="Pfam" id="PF17902">
    <property type="entry name" value="SH3_10"/>
    <property type="match status" value="1"/>
</dbReference>
<evidence type="ECO:0000256" key="2">
    <source>
        <dbReference type="ARBA" id="ARBA00022443"/>
    </source>
</evidence>
<dbReference type="Gene3D" id="2.30.30.40">
    <property type="entry name" value="SH3 Domains"/>
    <property type="match status" value="1"/>
</dbReference>
<evidence type="ECO:0000259" key="10">
    <source>
        <dbReference type="PROSITE" id="PS50002"/>
    </source>
</evidence>
<dbReference type="PANTHER" id="PTHR23169">
    <property type="entry name" value="ENVOPLAKIN"/>
    <property type="match status" value="1"/>
</dbReference>
<evidence type="ECO:0000256" key="7">
    <source>
        <dbReference type="ARBA" id="ARBA00023203"/>
    </source>
</evidence>
<evidence type="ECO:0000256" key="5">
    <source>
        <dbReference type="ARBA" id="ARBA00022701"/>
    </source>
</evidence>
<dbReference type="InterPro" id="IPR001452">
    <property type="entry name" value="SH3_domain"/>
</dbReference>
<dbReference type="SMART" id="SM00033">
    <property type="entry name" value="CH"/>
    <property type="match status" value="2"/>
</dbReference>
<reference evidence="12" key="1">
    <citation type="submission" date="2022-08" db="UniProtKB">
        <authorList>
            <consortium name="EnsemblMetazoa"/>
        </authorList>
    </citation>
    <scope>IDENTIFICATION</scope>
    <source>
        <strain evidence="12">05x7-T-G4-1.051#20</strain>
    </source>
</reference>
<dbReference type="InterPro" id="IPR001589">
    <property type="entry name" value="Actinin_actin-bd_CS"/>
</dbReference>
<dbReference type="InterPro" id="IPR035915">
    <property type="entry name" value="Plakin_repeat_sf"/>
</dbReference>
<keyword evidence="2 8" id="KW-0728">SH3 domain</keyword>
<dbReference type="InterPro" id="IPR036872">
    <property type="entry name" value="CH_dom_sf"/>
</dbReference>
<evidence type="ECO:0000256" key="1">
    <source>
        <dbReference type="ARBA" id="ARBA00004496"/>
    </source>
</evidence>
<organism evidence="12 13">
    <name type="scientific">Magallana gigas</name>
    <name type="common">Pacific oyster</name>
    <name type="synonym">Crassostrea gigas</name>
    <dbReference type="NCBI Taxonomy" id="29159"/>
    <lineage>
        <taxon>Eukaryota</taxon>
        <taxon>Metazoa</taxon>
        <taxon>Spiralia</taxon>
        <taxon>Lophotrochozoa</taxon>
        <taxon>Mollusca</taxon>
        <taxon>Bivalvia</taxon>
        <taxon>Autobranchia</taxon>
        <taxon>Pteriomorphia</taxon>
        <taxon>Ostreida</taxon>
        <taxon>Ostreoidea</taxon>
        <taxon>Ostreidae</taxon>
        <taxon>Magallana</taxon>
    </lineage>
</organism>
<accession>A0A8W8NX39</accession>
<dbReference type="GO" id="GO:0005198">
    <property type="term" value="F:structural molecule activity"/>
    <property type="evidence" value="ECO:0007669"/>
    <property type="project" value="TreeGrafter"/>
</dbReference>
<dbReference type="GO" id="GO:0030056">
    <property type="term" value="C:hemidesmosome"/>
    <property type="evidence" value="ECO:0007669"/>
    <property type="project" value="TreeGrafter"/>
</dbReference>
<dbReference type="EnsemblMetazoa" id="G820.3">
    <property type="protein sequence ID" value="G820.3:cds"/>
    <property type="gene ID" value="G820"/>
</dbReference>
<keyword evidence="13" id="KW-1185">Reference proteome</keyword>
<evidence type="ECO:0000256" key="9">
    <source>
        <dbReference type="SAM" id="MobiDB-lite"/>
    </source>
</evidence>
<dbReference type="GO" id="GO:0003779">
    <property type="term" value="F:actin binding"/>
    <property type="evidence" value="ECO:0007669"/>
    <property type="project" value="UniProtKB-KW"/>
</dbReference>
<dbReference type="GO" id="GO:0005737">
    <property type="term" value="C:cytoplasm"/>
    <property type="evidence" value="ECO:0007669"/>
    <property type="project" value="UniProtKB-SubCell"/>
</dbReference>
<dbReference type="InterPro" id="IPR041615">
    <property type="entry name" value="Desmoplakin_SH3"/>
</dbReference>
<dbReference type="CDD" id="cd00176">
    <property type="entry name" value="SPEC"/>
    <property type="match status" value="1"/>
</dbReference>
<feature type="domain" description="SH3" evidence="10">
    <location>
        <begin position="863"/>
        <end position="920"/>
    </location>
</feature>
<dbReference type="GO" id="GO:0005874">
    <property type="term" value="C:microtubule"/>
    <property type="evidence" value="ECO:0007669"/>
    <property type="project" value="UniProtKB-KW"/>
</dbReference>
<keyword evidence="3" id="KW-0963">Cytoplasm</keyword>
<feature type="domain" description="Calponin-homology (CH)" evidence="11">
    <location>
        <begin position="85"/>
        <end position="188"/>
    </location>
</feature>
<dbReference type="SUPFAM" id="SSF46966">
    <property type="entry name" value="Spectrin repeat"/>
    <property type="match status" value="6"/>
</dbReference>
<dbReference type="InterPro" id="IPR043197">
    <property type="entry name" value="Plakin"/>
</dbReference>
<comment type="subcellular location">
    <subcellularLocation>
        <location evidence="1">Cytoplasm</location>
    </subcellularLocation>
</comment>
<dbReference type="CDD" id="cd21189">
    <property type="entry name" value="CH_PLEC-like_rpt2"/>
    <property type="match status" value="1"/>
</dbReference>
<dbReference type="PANTHER" id="PTHR23169:SF23">
    <property type="entry name" value="SHORT STOP, ISOFORM H"/>
    <property type="match status" value="1"/>
</dbReference>
<sequence>MASFSPDYYLRQYGSDQVPLSLGALQLEPADRAVLKIAGNVHRLLKMDTAMYRFRSESSSDEPPSPTAMAHYEQNRRKETDERDAVQKKTFTKWVNKHLLKAGRRVIDLFDDLRDGHNLISLLEVLAHDTLPREKGRMKFHKIQNVQIALEYLSKKGIRLVNIRSDEIVDGNPKLTLGLIWTIILHFQISDVVVSGQEDLSAKEALLLWSRRTVEGYPGVKVKNFSSSWRDGRAFLSIIHRHRPDLVDFRKVQVSTPRQNLEQAFSIAETEFGVTRLLDPEDVDVPEPDEKSVITYISSLYDVFPDVPSVEETLRDNERQLKIDEYRDLASSLISWLKQTIIAMKEQKLPSTLIEMKTLQAECNKFKIEEVPPRLEMKKKLFHIYDEIQGFQGGTAYLNIPEEIRPENMNRFWERFALQQQEKDNYIQSEIIRLERLQRLAEKVHRDCKHCEDSLEDIGPRIREEQTRVEKIHPLEAKRNCDAIDRALQNIEEMARSVFRDIQMLQEGKFATSDQLFRRASSIQSRVSELRTLLFGEVIQKLISKSYVEESSTLTKKKEIVTEIRLIETNPIFKHVQECSNWIESRQKSLENAEYGGDVDTVQSLAEEHEQFHREVLSFRKEVDRCIADGKTLPAEESKLFTKWLAKVEVAYSLLTNTSTRRHKCLESLQDFLQSATQELMWLNEREDLEISRDWSSPDADMEQTDSAYKEFYGYEALSKETILRELEGRESQFNSVQDRGSAMVLDRHPASESIRAYMEAMQSQWSWLIQLTVCLEQHVKFKALYHQFFKDCNTCEEDIDRQLEMLSSRYSQEHLDSDEAKQRVKELQELQKHLTSLQHHIEGLVHRSGEVPPLQLRSSRVQSPVRVQCLCTYRQPEMLLEKGMDCLLLDNSDGVRWRIRNSSGQEGRVPAACFVVPPPNQNAIQTAQSLKSKLEKLLGKWKLQYRTMRYNMVLATIHKVKSWDLKQFMLLDPSRREAFWKTLNDDANSLMREIGESSPEMRKLREELANCNQIFLSLSASAMEYEINENQSPEQTLLQDLDSLNHGLKSCDQSHINMETAVWDRTSIRHALEQHRAWERMFRAYEGDLEKVRRVYATLPRRSHSLEVKYSEVSQKWDQMLATAEANNERLKAVDSVLSGVESMKQVVADFEIALVSQDTMTSDPSSLYQLREELQDLSNSTKQHQPVITSLQREMGGLSSREGVSQTRTPYNIGLLKEEVSSITMRWDNVCRQVSERLQSIDLADDMLLKYTTGIRGEQTFVSEMQRAKDRLPMLPFEVEELKMCIEPTMAIYNSLGEEQYQIETVNRHGGQFIREAKIYDRRLKQYRSSLEDIDAALIQGINKRFKRQDGAEWTKDRLREITRRLSEANVNIQFQMVIDDDIPLLRTFRSELAKRSSVLMDEDMQGFFEELSEYEGYTGTPGQFYGITPSQFTAKATATVTFQKPETLERVSKVSARTETVPDRPVQKPLEVKVKSRTISSVPEQKNRLSLKLESMTGVRAPQPTQEMGWKPPKVSQTLVTVKEENVAPTSQFLHKPGVLNTKTNMKMTLSEAIKTGIFDPRAKCVTDTKNQRELSYEEACQSGLISRDLKQELGKSSGILNVLTGRPFTVLESMQKGVFDPVHGTVRDHSTGKHIPVHQAAAINIITEDIAESLVGPEVSVTTITQSQAIFGEGSLGLH</sequence>
<dbReference type="GO" id="GO:0045104">
    <property type="term" value="P:intermediate filament cytoskeleton organization"/>
    <property type="evidence" value="ECO:0007669"/>
    <property type="project" value="InterPro"/>
</dbReference>
<dbReference type="PROSITE" id="PS50002">
    <property type="entry name" value="SH3"/>
    <property type="match status" value="1"/>
</dbReference>
<dbReference type="PROSITE" id="PS50021">
    <property type="entry name" value="CH"/>
    <property type="match status" value="2"/>
</dbReference>
<dbReference type="InterPro" id="IPR049538">
    <property type="entry name" value="PCN-like_spectrin-like_rpt"/>
</dbReference>
<dbReference type="InterPro" id="IPR001715">
    <property type="entry name" value="CH_dom"/>
</dbReference>
<dbReference type="Pfam" id="PF00307">
    <property type="entry name" value="CH"/>
    <property type="match status" value="2"/>
</dbReference>
<evidence type="ECO:0000313" key="13">
    <source>
        <dbReference type="Proteomes" id="UP000005408"/>
    </source>
</evidence>
<dbReference type="FunFam" id="1.10.418.10:FF:000048">
    <property type="entry name" value="Short stop, isoform B"/>
    <property type="match status" value="1"/>
</dbReference>
<dbReference type="Gene3D" id="3.90.1290.10">
    <property type="entry name" value="Plakin repeat"/>
    <property type="match status" value="1"/>
</dbReference>
<keyword evidence="5" id="KW-0493">Microtubule</keyword>
<dbReference type="Gene3D" id="1.20.58.1060">
    <property type="match status" value="1"/>
</dbReference>
<dbReference type="Pfam" id="PF00435">
    <property type="entry name" value="Spectrin"/>
    <property type="match status" value="1"/>
</dbReference>
<keyword evidence="4" id="KW-0597">Phosphoprotein</keyword>
<keyword evidence="6" id="KW-0677">Repeat</keyword>
<dbReference type="InterPro" id="IPR002017">
    <property type="entry name" value="Spectrin_repeat"/>
</dbReference>
<dbReference type="SMART" id="SM00150">
    <property type="entry name" value="SPEC"/>
    <property type="match status" value="5"/>
</dbReference>
<dbReference type="SUPFAM" id="SSF47576">
    <property type="entry name" value="Calponin-homology domain, CH-domain"/>
    <property type="match status" value="1"/>
</dbReference>
<evidence type="ECO:0008006" key="14">
    <source>
        <dbReference type="Google" id="ProtNLM"/>
    </source>
</evidence>
<proteinExistence type="predicted"/>
<evidence type="ECO:0000256" key="8">
    <source>
        <dbReference type="PROSITE-ProRule" id="PRU00192"/>
    </source>
</evidence>
<keyword evidence="7" id="KW-0009">Actin-binding</keyword>
<dbReference type="GO" id="GO:0031122">
    <property type="term" value="P:cytoplasmic microtubule organization"/>
    <property type="evidence" value="ECO:0007669"/>
    <property type="project" value="TreeGrafter"/>
</dbReference>
<name>A0A8W8NX39_MAGGI</name>
<feature type="region of interest" description="Disordered" evidence="9">
    <location>
        <begin position="55"/>
        <end position="84"/>
    </location>
</feature>
<evidence type="ECO:0000256" key="3">
    <source>
        <dbReference type="ARBA" id="ARBA00022490"/>
    </source>
</evidence>
<dbReference type="InterPro" id="IPR018159">
    <property type="entry name" value="Spectrin/alpha-actinin"/>
</dbReference>
<evidence type="ECO:0000256" key="4">
    <source>
        <dbReference type="ARBA" id="ARBA00022553"/>
    </source>
</evidence>
<dbReference type="SUPFAM" id="SSF75399">
    <property type="entry name" value="Plakin repeat"/>
    <property type="match status" value="1"/>
</dbReference>
<dbReference type="GO" id="GO:0016020">
    <property type="term" value="C:membrane"/>
    <property type="evidence" value="ECO:0007669"/>
    <property type="project" value="TreeGrafter"/>
</dbReference>
<dbReference type="PROSITE" id="PS00020">
    <property type="entry name" value="ACTININ_2"/>
    <property type="match status" value="1"/>
</dbReference>
<dbReference type="GO" id="GO:0042060">
    <property type="term" value="P:wound healing"/>
    <property type="evidence" value="ECO:0007669"/>
    <property type="project" value="TreeGrafter"/>
</dbReference>
<evidence type="ECO:0000313" key="12">
    <source>
        <dbReference type="EnsemblMetazoa" id="G820.3:cds"/>
    </source>
</evidence>
<dbReference type="Pfam" id="PF21020">
    <property type="entry name" value="Spectrin_4"/>
    <property type="match status" value="1"/>
</dbReference>
<feature type="compositionally biased region" description="Basic and acidic residues" evidence="9">
    <location>
        <begin position="73"/>
        <end position="84"/>
    </location>
</feature>
<dbReference type="InterPro" id="IPR001101">
    <property type="entry name" value="Plectin_repeat"/>
</dbReference>
<dbReference type="FunFam" id="1.10.418.10:FF:000057">
    <property type="entry name" value="Calmin"/>
    <property type="match status" value="1"/>
</dbReference>
<dbReference type="GO" id="GO:0005882">
    <property type="term" value="C:intermediate filament"/>
    <property type="evidence" value="ECO:0007669"/>
    <property type="project" value="TreeGrafter"/>
</dbReference>
<dbReference type="Gene3D" id="1.20.58.60">
    <property type="match status" value="4"/>
</dbReference>